<evidence type="ECO:0000313" key="4">
    <source>
        <dbReference type="Proteomes" id="UP000008957"/>
    </source>
</evidence>
<dbReference type="PANTHER" id="PTHR35342:SF5">
    <property type="entry name" value="TRICARBOXYLIC TRANSPORT PROTEIN"/>
    <property type="match status" value="1"/>
</dbReference>
<dbReference type="Proteomes" id="UP000008957">
    <property type="component" value="Chromosome"/>
</dbReference>
<feature type="transmembrane region" description="Helical" evidence="1">
    <location>
        <begin position="61"/>
        <end position="82"/>
    </location>
</feature>
<feature type="transmembrane region" description="Helical" evidence="1">
    <location>
        <begin position="20"/>
        <end position="49"/>
    </location>
</feature>
<feature type="transmembrane region" description="Helical" evidence="1">
    <location>
        <begin position="391"/>
        <end position="409"/>
    </location>
</feature>
<gene>
    <name evidence="3" type="ORF">SY1_17620</name>
</gene>
<dbReference type="AlphaFoldDB" id="A0AB94IY38"/>
<feature type="domain" description="DUF112" evidence="2">
    <location>
        <begin position="21"/>
        <end position="442"/>
    </location>
</feature>
<feature type="transmembrane region" description="Helical" evidence="1">
    <location>
        <begin position="358"/>
        <end position="385"/>
    </location>
</feature>
<feature type="transmembrane region" description="Helical" evidence="1">
    <location>
        <begin position="469"/>
        <end position="490"/>
    </location>
</feature>
<feature type="transmembrane region" description="Helical" evidence="1">
    <location>
        <begin position="256"/>
        <end position="283"/>
    </location>
</feature>
<proteinExistence type="predicted"/>
<evidence type="ECO:0000256" key="1">
    <source>
        <dbReference type="SAM" id="Phobius"/>
    </source>
</evidence>
<dbReference type="RefSeq" id="WP_015556818.1">
    <property type="nucleotide sequence ID" value="NC_021038.1"/>
</dbReference>
<reference evidence="3 4" key="2">
    <citation type="submission" date="2010-03" db="EMBL/GenBank/DDBJ databases">
        <authorList>
            <person name="Pajon A."/>
        </authorList>
    </citation>
    <scope>NUCLEOTIDE SEQUENCE [LARGE SCALE GENOMIC DNA]</scope>
    <source>
        <strain evidence="3 4">SGP1</strain>
    </source>
</reference>
<feature type="transmembrane region" description="Helical" evidence="1">
    <location>
        <begin position="138"/>
        <end position="158"/>
    </location>
</feature>
<reference evidence="4" key="1">
    <citation type="submission" date="2010-03" db="EMBL/GenBank/DDBJ databases">
        <title>The genome sequence of Synergistetes sp. SGP1.</title>
        <authorList>
            <consortium name="metaHIT consortium -- http://www.metahit.eu/"/>
            <person name="Pajon A."/>
            <person name="Turner K."/>
            <person name="Parkhill J."/>
            <person name="Wade W."/>
            <person name="Vartoukian S."/>
        </authorList>
    </citation>
    <scope>NUCLEOTIDE SEQUENCE [LARGE SCALE GENOMIC DNA]</scope>
    <source>
        <strain evidence="4">SGP1</strain>
    </source>
</reference>
<keyword evidence="1" id="KW-1133">Transmembrane helix</keyword>
<feature type="transmembrane region" description="Helical" evidence="1">
    <location>
        <begin position="200"/>
        <end position="220"/>
    </location>
</feature>
<protein>
    <submittedName>
        <fullName evidence="3">Uncharacterized protein conserved in bacteria</fullName>
    </submittedName>
</protein>
<name>A0AB94IY38_9BACT</name>
<dbReference type="Pfam" id="PF01970">
    <property type="entry name" value="TctA"/>
    <property type="match status" value="1"/>
</dbReference>
<keyword evidence="1" id="KW-0812">Transmembrane</keyword>
<dbReference type="InterPro" id="IPR002823">
    <property type="entry name" value="DUF112_TM"/>
</dbReference>
<feature type="transmembrane region" description="Helical" evidence="1">
    <location>
        <begin position="109"/>
        <end position="131"/>
    </location>
</feature>
<dbReference type="KEGG" id="sbr:SY1_17620"/>
<keyword evidence="4" id="KW-1185">Reference proteome</keyword>
<accession>A0AB94IY38</accession>
<sequence length="502" mass="52039">MSTWELLQSGFGVLMDPYTFMMMAFAIVVGTLFGALPGVSATMAVALGLPFTYSMKPVPAIVFLVAVYCSSITGGSITAILFKIPGVPSSAPTTFDGYPMAQRGEAGKALGIALGSSAIGGLVSAFCMLLLSPQLTQAALSFSPADIFAITFMGLSILTCLDSRNILRTVISGLLGLLLACVGQDTMYAVQRMTFGSTQLIAGLEMIPVLIGIFAVTEVLKQTGTDRRLKAEQGVGGGSVSTKMPSVSEWWGIKWLLARCSVIGTIIGILPGAGATIASFLCYSTETKLSKYPEKFGTGIIDGIAASETANNAATGGSMVPLLSLGIPGGNAAAVMMSALVLKGVQLGPLLLKNQPEYLSATFASMFVTNILMVVVAIFIARIFAKVLAVPYSYLGPIIIMLALIGSYATNMSIADVKIMAVAGIAGLAFSACRFNSAALILGLVLGTICEGNFSRAFTLSHANLAAMFARPVAGTLMAVSVVLLLYPVVAPLFKKGCKGEA</sequence>
<evidence type="ECO:0000313" key="3">
    <source>
        <dbReference type="EMBL" id="CBL28671.1"/>
    </source>
</evidence>
<dbReference type="PANTHER" id="PTHR35342">
    <property type="entry name" value="TRICARBOXYLIC TRANSPORT PROTEIN"/>
    <property type="match status" value="1"/>
</dbReference>
<dbReference type="EMBL" id="FP929056">
    <property type="protein sequence ID" value="CBL28671.1"/>
    <property type="molecule type" value="Genomic_DNA"/>
</dbReference>
<evidence type="ECO:0000259" key="2">
    <source>
        <dbReference type="Pfam" id="PF01970"/>
    </source>
</evidence>
<keyword evidence="1" id="KW-0472">Membrane</keyword>
<organism evidence="3 4">
    <name type="scientific">Fretibacterium fastidiosum</name>
    <dbReference type="NCBI Taxonomy" id="651822"/>
    <lineage>
        <taxon>Bacteria</taxon>
        <taxon>Thermotogati</taxon>
        <taxon>Synergistota</taxon>
        <taxon>Synergistia</taxon>
        <taxon>Synergistales</taxon>
        <taxon>Aminobacteriaceae</taxon>
        <taxon>Fretibacterium</taxon>
    </lineage>
</organism>
<feature type="transmembrane region" description="Helical" evidence="1">
    <location>
        <begin position="170"/>
        <end position="188"/>
    </location>
</feature>
<feature type="transmembrane region" description="Helical" evidence="1">
    <location>
        <begin position="421"/>
        <end position="449"/>
    </location>
</feature>